<dbReference type="SUPFAM" id="SSF46894">
    <property type="entry name" value="C-terminal effector domain of the bipartite response regulators"/>
    <property type="match status" value="1"/>
</dbReference>
<dbReference type="SMART" id="SM01043">
    <property type="entry name" value="BTAD"/>
    <property type="match status" value="1"/>
</dbReference>
<evidence type="ECO:0000313" key="6">
    <source>
        <dbReference type="EMBL" id="MFD1324070.1"/>
    </source>
</evidence>
<keyword evidence="7" id="KW-1185">Reference proteome</keyword>
<dbReference type="InterPro" id="IPR051677">
    <property type="entry name" value="AfsR-DnrI-RedD_regulator"/>
</dbReference>
<dbReference type="Proteomes" id="UP001597260">
    <property type="component" value="Unassembled WGS sequence"/>
</dbReference>
<dbReference type="InterPro" id="IPR001867">
    <property type="entry name" value="OmpR/PhoB-type_DNA-bd"/>
</dbReference>
<reference evidence="7" key="1">
    <citation type="journal article" date="2019" name="Int. J. Syst. Evol. Microbiol.">
        <title>The Global Catalogue of Microorganisms (GCM) 10K type strain sequencing project: providing services to taxonomists for standard genome sequencing and annotation.</title>
        <authorList>
            <consortium name="The Broad Institute Genomics Platform"/>
            <consortium name="The Broad Institute Genome Sequencing Center for Infectious Disease"/>
            <person name="Wu L."/>
            <person name="Ma J."/>
        </authorList>
    </citation>
    <scope>NUCLEOTIDE SEQUENCE [LARGE SCALE GENOMIC DNA]</scope>
    <source>
        <strain evidence="7">JCM 31037</strain>
    </source>
</reference>
<dbReference type="Gene3D" id="1.25.40.10">
    <property type="entry name" value="Tetratricopeptide repeat domain"/>
    <property type="match status" value="1"/>
</dbReference>
<sequence length="976" mass="104574">MRSRLMAEIGARPMSPTLVVAPAGWGKTTLLAQYASAFAGPVNWLRIEASDVGSERLAESIQATLSGHAGTDPHDPVSPAGPSRSLLVIDDLHLIDGSAAERALLQRALDLAGPHCQVVIGSRRMPDLNLSRHELSELGIIDAEQLRFRAWEVERLLREIYQEPLPADDVAALSRQVGGWAAGLKLYYLSTHGHPLADRRRAVAALGGRSALSRAYLTRTVLAELPETLRRFLTRTCVFDVLTGDRCDQLLGSTDSQLLLEQLERRQAFTVTHNGGRTFLYHQVLRAHLVAGLVEELGHTAARAWHARAAEIVAEEGAVLEAARCYARAEDWPAVHRLLDEAGASVADHGLDPWSDLLPSWFIAEDPWLVLAEGRHRINHGQLEAGIAALRRAEDMFPGEPEQARCRGLRAMATAWLPEGPPWRGNWTGWVRAATRRHPAVVAGEAESLPAPLAPLVQTVAHLLAGNVEEARRTLGQLSTGGGGFVDVAGQLLQSAYAIGAGDQRAANILADITVEAERAHQPWLGRIARALVALDSTETGIKESIAVAEECDRLGDRWGALVSATLAGLMASVAGPVEPDEATRLLSRARSLDSGVVAAWAQSLLALAAARARLPDAEVEVRRAESTARSAGVPGARVLALAAGVYGAPEQPGQLAAVYAAAKQAGLPAAVVAAWTAGHDAVEERAPTVGPTGLAVSVWCFGGFRLCVDGRSLDWSAIRPRARAVARILAMNAGRAVHRDKLVEALWPGVPPAAATRSLHVALSSLRRFFEMNLPDGSSDRLLCRDGDAYLLAVPTDGYSDVAVFRDALRKVRRARRGRDVDYLDALRIAVNTYGGDLLPEDGPAEWVVNERETLRQQAADAAAALAQAELDGATGAEQPTSPAVAIARRCVEIDPCHDEGWRLLIEAHRRAGNAAAAERARREYAQVLVSLGLDSLAAGELDRDPGITSGQRIPPPRSPRSAPTAVRGSNVRRP</sequence>
<dbReference type="SMART" id="SM00862">
    <property type="entry name" value="Trans_reg_C"/>
    <property type="match status" value="1"/>
</dbReference>
<dbReference type="PANTHER" id="PTHR35807">
    <property type="entry name" value="TRANSCRIPTIONAL REGULATOR REDD-RELATED"/>
    <property type="match status" value="1"/>
</dbReference>
<gene>
    <name evidence="6" type="ORF">ACFQ4H_23575</name>
</gene>
<dbReference type="InterPro" id="IPR011990">
    <property type="entry name" value="TPR-like_helical_dom_sf"/>
</dbReference>
<dbReference type="InterPro" id="IPR059106">
    <property type="entry name" value="WHD_MalT"/>
</dbReference>
<evidence type="ECO:0000313" key="7">
    <source>
        <dbReference type="Proteomes" id="UP001597260"/>
    </source>
</evidence>
<evidence type="ECO:0000256" key="3">
    <source>
        <dbReference type="PROSITE-ProRule" id="PRU01091"/>
    </source>
</evidence>
<comment type="caution">
    <text evidence="6">The sequence shown here is derived from an EMBL/GenBank/DDBJ whole genome shotgun (WGS) entry which is preliminary data.</text>
</comment>
<dbReference type="PROSITE" id="PS51755">
    <property type="entry name" value="OMPR_PHOB"/>
    <property type="match status" value="1"/>
</dbReference>
<feature type="region of interest" description="Disordered" evidence="4">
    <location>
        <begin position="941"/>
        <end position="976"/>
    </location>
</feature>
<feature type="domain" description="OmpR/PhoB-type" evidence="5">
    <location>
        <begin position="685"/>
        <end position="795"/>
    </location>
</feature>
<comment type="similarity">
    <text evidence="1">Belongs to the AfsR/DnrI/RedD regulatory family.</text>
</comment>
<evidence type="ECO:0000256" key="1">
    <source>
        <dbReference type="ARBA" id="ARBA00005820"/>
    </source>
</evidence>
<dbReference type="InterPro" id="IPR027417">
    <property type="entry name" value="P-loop_NTPase"/>
</dbReference>
<dbReference type="RefSeq" id="WP_377574089.1">
    <property type="nucleotide sequence ID" value="NZ_JBHTMP010000041.1"/>
</dbReference>
<organism evidence="6 7">
    <name type="scientific">Micromonospora sonneratiae</name>
    <dbReference type="NCBI Taxonomy" id="1184706"/>
    <lineage>
        <taxon>Bacteria</taxon>
        <taxon>Bacillati</taxon>
        <taxon>Actinomycetota</taxon>
        <taxon>Actinomycetes</taxon>
        <taxon>Micromonosporales</taxon>
        <taxon>Micromonosporaceae</taxon>
        <taxon>Micromonospora</taxon>
    </lineage>
</organism>
<dbReference type="SUPFAM" id="SSF52540">
    <property type="entry name" value="P-loop containing nucleoside triphosphate hydrolases"/>
    <property type="match status" value="1"/>
</dbReference>
<evidence type="ECO:0000256" key="2">
    <source>
        <dbReference type="ARBA" id="ARBA00023125"/>
    </source>
</evidence>
<protein>
    <submittedName>
        <fullName evidence="6">BTAD domain-containing putative transcriptional regulator</fullName>
    </submittedName>
</protein>
<accession>A0ABW3YIT7</accession>
<dbReference type="EMBL" id="JBHTMP010000041">
    <property type="protein sequence ID" value="MFD1324070.1"/>
    <property type="molecule type" value="Genomic_DNA"/>
</dbReference>
<dbReference type="Pfam" id="PF25873">
    <property type="entry name" value="WHD_MalT"/>
    <property type="match status" value="1"/>
</dbReference>
<keyword evidence="2 3" id="KW-0238">DNA-binding</keyword>
<dbReference type="InterPro" id="IPR016032">
    <property type="entry name" value="Sig_transdc_resp-reg_C-effctor"/>
</dbReference>
<feature type="DNA-binding region" description="OmpR/PhoB-type" evidence="3">
    <location>
        <begin position="685"/>
        <end position="795"/>
    </location>
</feature>
<dbReference type="Gene3D" id="1.10.10.10">
    <property type="entry name" value="Winged helix-like DNA-binding domain superfamily/Winged helix DNA-binding domain"/>
    <property type="match status" value="1"/>
</dbReference>
<dbReference type="SUPFAM" id="SSF48452">
    <property type="entry name" value="TPR-like"/>
    <property type="match status" value="1"/>
</dbReference>
<proteinExistence type="inferred from homology"/>
<evidence type="ECO:0000259" key="5">
    <source>
        <dbReference type="PROSITE" id="PS51755"/>
    </source>
</evidence>
<dbReference type="Pfam" id="PF03704">
    <property type="entry name" value="BTAD"/>
    <property type="match status" value="1"/>
</dbReference>
<dbReference type="InterPro" id="IPR005158">
    <property type="entry name" value="BTAD"/>
</dbReference>
<evidence type="ECO:0000256" key="4">
    <source>
        <dbReference type="SAM" id="MobiDB-lite"/>
    </source>
</evidence>
<name>A0ABW3YIT7_9ACTN</name>
<dbReference type="InterPro" id="IPR036388">
    <property type="entry name" value="WH-like_DNA-bd_sf"/>
</dbReference>